<evidence type="ECO:0000256" key="1">
    <source>
        <dbReference type="SAM" id="Phobius"/>
    </source>
</evidence>
<keyword evidence="1" id="KW-1133">Transmembrane helix</keyword>
<organism evidence="2 3">
    <name type="scientific">Dermatophagoides pteronyssinus</name>
    <name type="common">European house dust mite</name>
    <dbReference type="NCBI Taxonomy" id="6956"/>
    <lineage>
        <taxon>Eukaryota</taxon>
        <taxon>Metazoa</taxon>
        <taxon>Ecdysozoa</taxon>
        <taxon>Arthropoda</taxon>
        <taxon>Chelicerata</taxon>
        <taxon>Arachnida</taxon>
        <taxon>Acari</taxon>
        <taxon>Acariformes</taxon>
        <taxon>Sarcoptiformes</taxon>
        <taxon>Astigmata</taxon>
        <taxon>Psoroptidia</taxon>
        <taxon>Analgoidea</taxon>
        <taxon>Pyroglyphidae</taxon>
        <taxon>Dermatophagoidinae</taxon>
        <taxon>Dermatophagoides</taxon>
    </lineage>
</organism>
<feature type="transmembrane region" description="Helical" evidence="1">
    <location>
        <begin position="6"/>
        <end position="23"/>
    </location>
</feature>
<feature type="transmembrane region" description="Helical" evidence="1">
    <location>
        <begin position="129"/>
        <end position="148"/>
    </location>
</feature>
<proteinExistence type="predicted"/>
<reference evidence="2 3" key="1">
    <citation type="journal article" date="2018" name="J. Allergy Clin. Immunol.">
        <title>High-quality assembly of Dermatophagoides pteronyssinus genome and transcriptome reveals a wide range of novel allergens.</title>
        <authorList>
            <person name="Liu X.Y."/>
            <person name="Yang K.Y."/>
            <person name="Wang M.Q."/>
            <person name="Kwok J.S."/>
            <person name="Zeng X."/>
            <person name="Yang Z."/>
            <person name="Xiao X.J."/>
            <person name="Lau C.P."/>
            <person name="Li Y."/>
            <person name="Huang Z.M."/>
            <person name="Ba J.G."/>
            <person name="Yim A.K."/>
            <person name="Ouyang C.Y."/>
            <person name="Ngai S.M."/>
            <person name="Chan T.F."/>
            <person name="Leung E.L."/>
            <person name="Liu L."/>
            <person name="Liu Z.G."/>
            <person name="Tsui S.K."/>
        </authorList>
    </citation>
    <scope>NUCLEOTIDE SEQUENCE [LARGE SCALE GENOMIC DNA]</scope>
    <source>
        <strain evidence="2">Derp</strain>
    </source>
</reference>
<dbReference type="Proteomes" id="UP000887458">
    <property type="component" value="Unassembled WGS sequence"/>
</dbReference>
<evidence type="ECO:0000313" key="2">
    <source>
        <dbReference type="EMBL" id="KAH9419472.1"/>
    </source>
</evidence>
<evidence type="ECO:0000313" key="3">
    <source>
        <dbReference type="Proteomes" id="UP000887458"/>
    </source>
</evidence>
<accession>A0ABQ8JAR5</accession>
<keyword evidence="1" id="KW-0472">Membrane</keyword>
<sequence length="177" mass="20728">MSFVYINYSTLITMFVIILLRINHSISNFVDQQSTNNNNIHNQQIKYVPHVDWNFLERLNQTSAKLILQNEIENLKRLFPFNNNNNNNFHNNKSFDSFINHRMKSASTGKIIPQQQASNSNEKLIDKNAILFLGLMLFILVIITLYLLNSWSLRLDRRASIQTKTADNHKQPYMISV</sequence>
<dbReference type="EMBL" id="NJHN03000059">
    <property type="protein sequence ID" value="KAH9419472.1"/>
    <property type="molecule type" value="Genomic_DNA"/>
</dbReference>
<keyword evidence="1" id="KW-0812">Transmembrane</keyword>
<protein>
    <submittedName>
        <fullName evidence="2">Uncharacterized protein</fullName>
    </submittedName>
</protein>
<comment type="caution">
    <text evidence="2">The sequence shown here is derived from an EMBL/GenBank/DDBJ whole genome shotgun (WGS) entry which is preliminary data.</text>
</comment>
<reference evidence="2 3" key="2">
    <citation type="journal article" date="2022" name="Mol. Biol. Evol.">
        <title>Comparative Genomics Reveals Insights into the Divergent Evolution of Astigmatic Mites and Household Pest Adaptations.</title>
        <authorList>
            <person name="Xiong Q."/>
            <person name="Wan A.T."/>
            <person name="Liu X."/>
            <person name="Fung C.S."/>
            <person name="Xiao X."/>
            <person name="Malainual N."/>
            <person name="Hou J."/>
            <person name="Wang L."/>
            <person name="Wang M."/>
            <person name="Yang K.Y."/>
            <person name="Cui Y."/>
            <person name="Leung E.L."/>
            <person name="Nong W."/>
            <person name="Shin S.K."/>
            <person name="Au S.W."/>
            <person name="Jeong K.Y."/>
            <person name="Chew F.T."/>
            <person name="Hui J.H."/>
            <person name="Leung T.F."/>
            <person name="Tungtrongchitr A."/>
            <person name="Zhong N."/>
            <person name="Liu Z."/>
            <person name="Tsui S.K."/>
        </authorList>
    </citation>
    <scope>NUCLEOTIDE SEQUENCE [LARGE SCALE GENOMIC DNA]</scope>
    <source>
        <strain evidence="2">Derp</strain>
    </source>
</reference>
<name>A0ABQ8JAR5_DERPT</name>
<gene>
    <name evidence="2" type="ORF">DERP_010684</name>
</gene>
<keyword evidence="3" id="KW-1185">Reference proteome</keyword>